<evidence type="ECO:0000256" key="5">
    <source>
        <dbReference type="ARBA" id="ARBA00022833"/>
    </source>
</evidence>
<keyword evidence="4 9" id="KW-0378">Hydrolase</keyword>
<feature type="binding site" evidence="9">
    <location>
        <position position="111"/>
    </location>
    <ligand>
        <name>Zn(2+)</name>
        <dbReference type="ChEBI" id="CHEBI:29105"/>
        <note>catalytic</note>
    </ligand>
</feature>
<evidence type="ECO:0000256" key="9">
    <source>
        <dbReference type="HAMAP-Rule" id="MF_01924"/>
    </source>
</evidence>
<evidence type="ECO:0000256" key="1">
    <source>
        <dbReference type="ARBA" id="ARBA00001362"/>
    </source>
</evidence>
<feature type="binding site" evidence="9">
    <location>
        <position position="118"/>
    </location>
    <ligand>
        <name>Zn(2+)</name>
        <dbReference type="ChEBI" id="CHEBI:29105"/>
        <note>catalytic</note>
    </ligand>
</feature>
<comment type="similarity">
    <text evidence="9 10">Belongs to the peptidase M15D family.</text>
</comment>
<accession>A0A654KIB1</accession>
<dbReference type="NCBIfam" id="NF007557">
    <property type="entry name" value="PRK10178.1"/>
    <property type="match status" value="1"/>
</dbReference>
<dbReference type="PIRSF" id="PIRSF026671">
    <property type="entry name" value="AA_dipeptidase"/>
    <property type="match status" value="1"/>
</dbReference>
<dbReference type="Proteomes" id="UP000007472">
    <property type="component" value="Chromosome"/>
</dbReference>
<evidence type="ECO:0000256" key="7">
    <source>
        <dbReference type="ARBA" id="ARBA00023049"/>
    </source>
</evidence>
<reference evidence="11 12" key="1">
    <citation type="journal article" date="2011" name="J. Bacteriol.">
        <title>Genome sequence of Taylorella equigenitalis MCE9, the causative agent of contagious equine metritis.</title>
        <authorList>
            <person name="Hebert L."/>
            <person name="Moumen B."/>
            <person name="Duquesne F."/>
            <person name="Breuil M.F."/>
            <person name="Laugier C."/>
            <person name="Batto J.M."/>
            <person name="Renault P."/>
            <person name="Petry S."/>
        </authorList>
    </citation>
    <scope>NUCLEOTIDE SEQUENCE [LARGE SCALE GENOMIC DNA]</scope>
    <source>
        <strain evidence="11 12">MCE9</strain>
    </source>
</reference>
<feature type="active site" description="Proton donor/acceptor" evidence="9">
    <location>
        <position position="175"/>
    </location>
</feature>
<keyword evidence="6 9" id="KW-0224">Dipeptidase</keyword>
<keyword evidence="8 10" id="KW-0961">Cell wall biogenesis/degradation</keyword>
<keyword evidence="3 9" id="KW-0479">Metal-binding</keyword>
<dbReference type="KEGG" id="teq:TEQUI_1219"/>
<feature type="site" description="Transition state stabilizer" evidence="9">
    <location>
        <position position="83"/>
    </location>
</feature>
<evidence type="ECO:0000256" key="10">
    <source>
        <dbReference type="PIRNR" id="PIRNR026671"/>
    </source>
</evidence>
<evidence type="ECO:0000256" key="8">
    <source>
        <dbReference type="ARBA" id="ARBA00023316"/>
    </source>
</evidence>
<dbReference type="Pfam" id="PF01427">
    <property type="entry name" value="Peptidase_M15"/>
    <property type="match status" value="1"/>
</dbReference>
<protein>
    <recommendedName>
        <fullName evidence="9 10">D-alanyl-D-alanine dipeptidase</fullName>
        <shortName evidence="9 10">D-Ala-D-Ala dipeptidase</shortName>
        <ecNumber evidence="9 10">3.4.13.22</ecNumber>
    </recommendedName>
</protein>
<evidence type="ECO:0000256" key="4">
    <source>
        <dbReference type="ARBA" id="ARBA00022801"/>
    </source>
</evidence>
<dbReference type="Gene3D" id="3.30.1380.10">
    <property type="match status" value="1"/>
</dbReference>
<proteinExistence type="inferred from homology"/>
<dbReference type="InterPro" id="IPR009045">
    <property type="entry name" value="Zn_M74/Hedgehog-like"/>
</dbReference>
<keyword evidence="7 9" id="KW-0482">Metalloprotease</keyword>
<keyword evidence="5 9" id="KW-0862">Zinc</keyword>
<evidence type="ECO:0000313" key="12">
    <source>
        <dbReference type="Proteomes" id="UP000007472"/>
    </source>
</evidence>
<evidence type="ECO:0000313" key="11">
    <source>
        <dbReference type="EMBL" id="ADU92140.1"/>
    </source>
</evidence>
<dbReference type="GO" id="GO:0160237">
    <property type="term" value="F:D-Ala-D-Ala dipeptidase activity"/>
    <property type="evidence" value="ECO:0007669"/>
    <property type="project" value="UniProtKB-EC"/>
</dbReference>
<name>A0A654KIB1_TAYEM</name>
<dbReference type="SUPFAM" id="SSF55166">
    <property type="entry name" value="Hedgehog/DD-peptidase"/>
    <property type="match status" value="1"/>
</dbReference>
<dbReference type="EC" id="3.4.13.22" evidence="9 10"/>
<dbReference type="CDD" id="cd14840">
    <property type="entry name" value="D-Ala-D-Ala_dipeptidase_Aad"/>
    <property type="match status" value="1"/>
</dbReference>
<dbReference type="PANTHER" id="PTHR43126:SF1">
    <property type="entry name" value="D-ALANYL-D-ALANINE DIPEPTIDASE"/>
    <property type="match status" value="1"/>
</dbReference>
<dbReference type="GO" id="GO:0006508">
    <property type="term" value="P:proteolysis"/>
    <property type="evidence" value="ECO:0007669"/>
    <property type="project" value="UniProtKB-KW"/>
</dbReference>
<comment type="function">
    <text evidence="9 10">Catalyzes hydrolysis of the D-alanyl-D-alanine dipeptide.</text>
</comment>
<dbReference type="GO" id="GO:0071555">
    <property type="term" value="P:cell wall organization"/>
    <property type="evidence" value="ECO:0007669"/>
    <property type="project" value="UniProtKB-KW"/>
</dbReference>
<dbReference type="GO" id="GO:0008270">
    <property type="term" value="F:zinc ion binding"/>
    <property type="evidence" value="ECO:0007669"/>
    <property type="project" value="UniProtKB-UniRule"/>
</dbReference>
<sequence length="198" mass="22602">MIRNHTFKNVWVGPNKEELVIISEEEFPVKISLAYATKENITGSEIYKNPICALHPEAAQKLMNAALYAQSAGYMLIIFDAYRPYEAQERLWAFLPDDKYISNPYTTGSNHTRGVAVDLGLLDFNGCEIAMGTGFDEMTDLSHMDSPDLPTEFKKNRLLLMGIMLHAGFKEIKYEWWHFQLPNSNIYPFIKSDLIGVN</sequence>
<dbReference type="InterPro" id="IPR000755">
    <property type="entry name" value="A_A_dipeptidase"/>
</dbReference>
<dbReference type="GO" id="GO:0008237">
    <property type="term" value="F:metallopeptidase activity"/>
    <property type="evidence" value="ECO:0007669"/>
    <property type="project" value="UniProtKB-KW"/>
</dbReference>
<dbReference type="EMBL" id="CP002456">
    <property type="protein sequence ID" value="ADU92140.1"/>
    <property type="molecule type" value="Genomic_DNA"/>
</dbReference>
<evidence type="ECO:0000256" key="2">
    <source>
        <dbReference type="ARBA" id="ARBA00022670"/>
    </source>
</evidence>
<feature type="binding site" evidence="9">
    <location>
        <position position="178"/>
    </location>
    <ligand>
        <name>Zn(2+)</name>
        <dbReference type="ChEBI" id="CHEBI:29105"/>
        <note>catalytic</note>
    </ligand>
</feature>
<comment type="cofactor">
    <cofactor evidence="9">
        <name>Zn(2+)</name>
        <dbReference type="ChEBI" id="CHEBI:29105"/>
    </cofactor>
    <text evidence="9">Binds 1 zinc ion per subunit.</text>
</comment>
<keyword evidence="2 9" id="KW-0645">Protease</keyword>
<organism evidence="11 12">
    <name type="scientific">Taylorella equigenitalis (strain MCE9)</name>
    <dbReference type="NCBI Taxonomy" id="937774"/>
    <lineage>
        <taxon>Bacteria</taxon>
        <taxon>Pseudomonadati</taxon>
        <taxon>Pseudomonadota</taxon>
        <taxon>Betaproteobacteria</taxon>
        <taxon>Burkholderiales</taxon>
        <taxon>Alcaligenaceae</taxon>
        <taxon>Taylorella</taxon>
    </lineage>
</organism>
<comment type="catalytic activity">
    <reaction evidence="1 9 10">
        <text>D-alanyl-D-alanine + H2O = 2 D-alanine</text>
        <dbReference type="Rhea" id="RHEA:20661"/>
        <dbReference type="ChEBI" id="CHEBI:15377"/>
        <dbReference type="ChEBI" id="CHEBI:57416"/>
        <dbReference type="ChEBI" id="CHEBI:57822"/>
        <dbReference type="EC" id="3.4.13.22"/>
    </reaction>
</comment>
<evidence type="ECO:0000256" key="6">
    <source>
        <dbReference type="ARBA" id="ARBA00022997"/>
    </source>
</evidence>
<dbReference type="HAMAP" id="MF_01924">
    <property type="entry name" value="A_A_dipeptidase"/>
    <property type="match status" value="1"/>
</dbReference>
<dbReference type="PANTHER" id="PTHR43126">
    <property type="entry name" value="D-ALANYL-D-ALANINE DIPEPTIDASE"/>
    <property type="match status" value="1"/>
</dbReference>
<gene>
    <name evidence="9" type="primary">ddpX</name>
    <name evidence="11" type="ordered locus">TEQUI_1219</name>
</gene>
<evidence type="ECO:0000256" key="3">
    <source>
        <dbReference type="ARBA" id="ARBA00022723"/>
    </source>
</evidence>
<dbReference type="AlphaFoldDB" id="A0A654KIB1"/>